<name>A0A8H9GML1_9DEIO</name>
<proteinExistence type="predicted"/>
<dbReference type="AlphaFoldDB" id="A0A8H9GML1"/>
<dbReference type="EMBL" id="BMQG01000001">
    <property type="protein sequence ID" value="GGM32122.1"/>
    <property type="molecule type" value="Genomic_DNA"/>
</dbReference>
<gene>
    <name evidence="2" type="ORF">GCM10008956_05410</name>
</gene>
<keyword evidence="1" id="KW-0812">Transmembrane</keyword>
<protein>
    <submittedName>
        <fullName evidence="2">Uncharacterized protein</fullName>
    </submittedName>
</protein>
<keyword evidence="1" id="KW-1133">Transmembrane helix</keyword>
<comment type="caution">
    <text evidence="2">The sequence shown here is derived from an EMBL/GenBank/DDBJ whole genome shotgun (WGS) entry which is preliminary data.</text>
</comment>
<feature type="transmembrane region" description="Helical" evidence="1">
    <location>
        <begin position="37"/>
        <end position="55"/>
    </location>
</feature>
<evidence type="ECO:0000313" key="3">
    <source>
        <dbReference type="Proteomes" id="UP000600547"/>
    </source>
</evidence>
<keyword evidence="3" id="KW-1185">Reference proteome</keyword>
<accession>A0A8H9GML1</accession>
<sequence length="99" mass="10988">MSDQLTYRAFMKPLRWVLAAVIVLASLMSAVGHVPMLYTYPPLMLSWFLLTLSVVEEVNNKRKTGETGCAGVTATIVMLAYTLLGFLLSSWRLIQHGLA</sequence>
<organism evidence="2 3">
    <name type="scientific">Deinococcus arenae</name>
    <dbReference type="NCBI Taxonomy" id="1452751"/>
    <lineage>
        <taxon>Bacteria</taxon>
        <taxon>Thermotogati</taxon>
        <taxon>Deinococcota</taxon>
        <taxon>Deinococci</taxon>
        <taxon>Deinococcales</taxon>
        <taxon>Deinococcaceae</taxon>
        <taxon>Deinococcus</taxon>
    </lineage>
</organism>
<evidence type="ECO:0000313" key="2">
    <source>
        <dbReference type="EMBL" id="GGM32122.1"/>
    </source>
</evidence>
<feature type="transmembrane region" description="Helical" evidence="1">
    <location>
        <begin position="14"/>
        <end position="31"/>
    </location>
</feature>
<keyword evidence="1" id="KW-0472">Membrane</keyword>
<reference evidence="3" key="1">
    <citation type="journal article" date="2019" name="Int. J. Syst. Evol. Microbiol.">
        <title>The Global Catalogue of Microorganisms (GCM) 10K type strain sequencing project: providing services to taxonomists for standard genome sequencing and annotation.</title>
        <authorList>
            <consortium name="The Broad Institute Genomics Platform"/>
            <consortium name="The Broad Institute Genome Sequencing Center for Infectious Disease"/>
            <person name="Wu L."/>
            <person name="Ma J."/>
        </authorList>
    </citation>
    <scope>NUCLEOTIDE SEQUENCE [LARGE SCALE GENOMIC DNA]</scope>
    <source>
        <strain evidence="3">JCM 31047</strain>
    </source>
</reference>
<evidence type="ECO:0000256" key="1">
    <source>
        <dbReference type="SAM" id="Phobius"/>
    </source>
</evidence>
<feature type="transmembrane region" description="Helical" evidence="1">
    <location>
        <begin position="67"/>
        <end position="88"/>
    </location>
</feature>
<dbReference type="Proteomes" id="UP000600547">
    <property type="component" value="Unassembled WGS sequence"/>
</dbReference>